<dbReference type="PROSITE" id="PS50056">
    <property type="entry name" value="TYR_PHOSPHATASE_2"/>
    <property type="match status" value="1"/>
</dbReference>
<dbReference type="Pfam" id="PF11548">
    <property type="entry name" value="Receptor_IA-2"/>
    <property type="match status" value="1"/>
</dbReference>
<dbReference type="InterPro" id="IPR021613">
    <property type="entry name" value="Receptor_IA-2_dom"/>
</dbReference>
<dbReference type="Gene3D" id="3.90.190.10">
    <property type="entry name" value="Protein tyrosine phosphatase superfamily"/>
    <property type="match status" value="1"/>
</dbReference>
<feature type="domain" description="Tyrosine specific protein phosphatases" evidence="17">
    <location>
        <begin position="1060"/>
        <end position="1132"/>
    </location>
</feature>
<comment type="caution">
    <text evidence="18">The sequence shown here is derived from an EMBL/GenBank/DDBJ whole genome shotgun (WGS) entry which is preliminary data.</text>
</comment>
<comment type="subcellular location">
    <subcellularLocation>
        <location evidence="1">Cytoplasmic vesicle</location>
        <location evidence="1">Secretory vesicle membrane</location>
        <topology evidence="1">Single-pass type I membrane protein</topology>
    </subcellularLocation>
    <subcellularLocation>
        <location evidence="12">Synapse</location>
    </subcellularLocation>
</comment>
<dbReference type="InterPro" id="IPR038112">
    <property type="entry name" value="Receptor_IA-2_ectodomain_sf"/>
</dbReference>
<evidence type="ECO:0000256" key="1">
    <source>
        <dbReference type="ARBA" id="ARBA00004212"/>
    </source>
</evidence>
<dbReference type="InterPro" id="IPR029021">
    <property type="entry name" value="Prot-tyrosine_phosphatase-like"/>
</dbReference>
<keyword evidence="7 14" id="KW-0472">Membrane</keyword>
<sequence>MLSPSGLIWLLWVTLSTHSSLRSQVAAVGHTENTLSPSGASSLLWVILSTHSPLSSELAAVSDTGHTSHLSSELAAVGAVYSAFDSKSRGAAGASSVAVTDWAAAVETLIAMGAPEAALCSEPGGGAPGEAGPRTAQSAVREGLGRCLFDRRLCAQQEVCVPDGLFGRCQDSSSQDRTFFDVTPQILHRMQEVLRRLMAQGFSWRDDLTQQVIAQEMDGIPKLRSQPPQDPLMDKRLSLLLASFPRRLLPTDSEKTSSGLKYPDPRLKGPTVALGNDLYPAQRLKVPMANRAQYPSPLLPSSSERLLPSLLQQYLDYMLLTSQPVGESLLKPSAYRKLNFQVDSGRTGPLKLASLSVGFPPEQRVEPAPPFVRAGSPQFKASTWTGALSSYLKQPGQPDSIPQDLASLYLPREKPERGSTSASRAQPVAMKEPRDYDNSDRPIDFPEAYDDHSLDYMGDRDQQPGLDLRSAGQDTADAAVQKLASVLADYGVDLRELSEQQMDSLSALVQLLQSGRIRNLDPPETDKLKLKRVTEGEMQHGPELETPVSIYPIPAASVTHPTPPGTSDPQIAKKEASAGTAEQERWPGTITAPAEVPGDFVLQLPRRADFTGIDAQLELEKKDYFQTGRLGEMIGHPSAGASEEYGYILTNQEPLSWRDAMKLLQTLAERIHLATTSFINMSVSGPAVTFRVRQNKLNMSLTDVADQAGAAKSDLEAQTGLKIVQAGVGQRNVAKDVQRVSHFGDTFRFVLLTFIALACIAGLVIAASVIYCLRQHAKQREKERLAGIGPDGAPDSSMEYQELCRQHMAAKSLFSRTEGAAENSRVSSVSSQFSDGPQASPSSHSSTPSWCEEPVQSNMDISTGHMILSYMEDHLRNRDRLAKEWQALCAYQAEPNSCSLAQDPTNLKKSRNPEYVPYDHTRIKLKADLNPSRSDFINASPIIEHDPRMPAYIATQGPLSHTIADFWQMVWENGCTVIVMLTPLVEDGVKQCDRYWPDEGSSLYHIYEVNLVSEHIWCEDFLVRSFYLKNVQSQETRTLTQFHFLSWPAESIPTTTRPLLDFRRKVNKCYRGRSCPIIVHCSEGAGRTGTYILIDMVLNRMAKGVKEIDIAASLEHIRDQRPGMVRTKDQFEFALTAVAEEVNAILKALPQ</sequence>
<dbReference type="GO" id="GO:0051046">
    <property type="term" value="P:regulation of secretion"/>
    <property type="evidence" value="ECO:0007669"/>
    <property type="project" value="TreeGrafter"/>
</dbReference>
<protein>
    <recommendedName>
        <fullName evidence="20">Receptor-type tyrosine-protein phosphatase-like N</fullName>
    </recommendedName>
</protein>
<dbReference type="Gene3D" id="3.30.70.2470">
    <property type="entry name" value="Protein-tyrosine phosphatase receptor IA-2 ectodomain"/>
    <property type="match status" value="1"/>
</dbReference>
<reference evidence="18" key="1">
    <citation type="journal article" date="2022" name="bioRxiv">
        <title>Sequencing and chromosome-scale assembly of the giantPleurodeles waltlgenome.</title>
        <authorList>
            <person name="Brown T."/>
            <person name="Elewa A."/>
            <person name="Iarovenko S."/>
            <person name="Subramanian E."/>
            <person name="Araus A.J."/>
            <person name="Petzold A."/>
            <person name="Susuki M."/>
            <person name="Suzuki K.-i.T."/>
            <person name="Hayashi T."/>
            <person name="Toyoda A."/>
            <person name="Oliveira C."/>
            <person name="Osipova E."/>
            <person name="Leigh N.D."/>
            <person name="Simon A."/>
            <person name="Yun M.H."/>
        </authorList>
    </citation>
    <scope>NUCLEOTIDE SEQUENCE</scope>
    <source>
        <strain evidence="18">20211129_DDA</strain>
        <tissue evidence="18">Liver</tissue>
    </source>
</reference>
<feature type="transmembrane region" description="Helical" evidence="14">
    <location>
        <begin position="749"/>
        <end position="773"/>
    </location>
</feature>
<dbReference type="Pfam" id="PF14948">
    <property type="entry name" value="RESP18"/>
    <property type="match status" value="1"/>
</dbReference>
<dbReference type="Pfam" id="PF00102">
    <property type="entry name" value="Y_phosphatase"/>
    <property type="match status" value="1"/>
</dbReference>
<name>A0AAV7U6B1_PLEWA</name>
<dbReference type="PANTHER" id="PTHR46106:SF1">
    <property type="entry name" value="RECEPTOR-TYPE TYROSINE-PROTEIN PHOSPHATASE-LIKE N"/>
    <property type="match status" value="1"/>
</dbReference>
<dbReference type="InterPro" id="IPR029403">
    <property type="entry name" value="RESP18_dom"/>
</dbReference>
<evidence type="ECO:0000256" key="11">
    <source>
        <dbReference type="ARBA" id="ARBA00025723"/>
    </source>
</evidence>
<evidence type="ECO:0008006" key="20">
    <source>
        <dbReference type="Google" id="ProtNLM"/>
    </source>
</evidence>
<dbReference type="SMART" id="SM00194">
    <property type="entry name" value="PTPc"/>
    <property type="match status" value="1"/>
</dbReference>
<feature type="region of interest" description="Disordered" evidence="13">
    <location>
        <begin position="825"/>
        <end position="855"/>
    </location>
</feature>
<dbReference type="PRINTS" id="PR00700">
    <property type="entry name" value="PRTYPHPHTASE"/>
</dbReference>
<dbReference type="GO" id="GO:0030658">
    <property type="term" value="C:transport vesicle membrane"/>
    <property type="evidence" value="ECO:0007669"/>
    <property type="project" value="UniProtKB-SubCell"/>
</dbReference>
<dbReference type="PROSITE" id="PS00383">
    <property type="entry name" value="TYR_PHOSPHATASE_1"/>
    <property type="match status" value="1"/>
</dbReference>
<feature type="compositionally biased region" description="Basic and acidic residues" evidence="13">
    <location>
        <begin position="431"/>
        <end position="462"/>
    </location>
</feature>
<keyword evidence="10" id="KW-0968">Cytoplasmic vesicle</keyword>
<keyword evidence="6" id="KW-0770">Synapse</keyword>
<dbReference type="InterPro" id="IPR000387">
    <property type="entry name" value="Tyr_Pase_dom"/>
</dbReference>
<feature type="signal peptide" evidence="15">
    <location>
        <begin position="1"/>
        <end position="19"/>
    </location>
</feature>
<feature type="region of interest" description="Disordered" evidence="13">
    <location>
        <begin position="559"/>
        <end position="584"/>
    </location>
</feature>
<accession>A0AAV7U6B1</accession>
<evidence type="ECO:0000259" key="16">
    <source>
        <dbReference type="PROSITE" id="PS50055"/>
    </source>
</evidence>
<evidence type="ECO:0000256" key="2">
    <source>
        <dbReference type="ARBA" id="ARBA00022553"/>
    </source>
</evidence>
<dbReference type="PROSITE" id="PS50055">
    <property type="entry name" value="TYR_PHOSPHATASE_PTP"/>
    <property type="match status" value="1"/>
</dbReference>
<dbReference type="GO" id="GO:0030141">
    <property type="term" value="C:secretory granule"/>
    <property type="evidence" value="ECO:0007669"/>
    <property type="project" value="InterPro"/>
</dbReference>
<feature type="compositionally biased region" description="Low complexity" evidence="13">
    <location>
        <begin position="825"/>
        <end position="849"/>
    </location>
</feature>
<evidence type="ECO:0000256" key="8">
    <source>
        <dbReference type="ARBA" id="ARBA00023170"/>
    </source>
</evidence>
<dbReference type="InterPro" id="IPR016130">
    <property type="entry name" value="Tyr_Pase_AS"/>
</dbReference>
<dbReference type="InterPro" id="IPR000242">
    <property type="entry name" value="PTP_cat"/>
</dbReference>
<keyword evidence="3 14" id="KW-0812">Transmembrane</keyword>
<organism evidence="18 19">
    <name type="scientific">Pleurodeles waltl</name>
    <name type="common">Iberian ribbed newt</name>
    <dbReference type="NCBI Taxonomy" id="8319"/>
    <lineage>
        <taxon>Eukaryota</taxon>
        <taxon>Metazoa</taxon>
        <taxon>Chordata</taxon>
        <taxon>Craniata</taxon>
        <taxon>Vertebrata</taxon>
        <taxon>Euteleostomi</taxon>
        <taxon>Amphibia</taxon>
        <taxon>Batrachia</taxon>
        <taxon>Caudata</taxon>
        <taxon>Salamandroidea</taxon>
        <taxon>Salamandridae</taxon>
        <taxon>Pleurodelinae</taxon>
        <taxon>Pleurodeles</taxon>
    </lineage>
</organism>
<feature type="domain" description="Tyrosine-protein phosphatase" evidence="16">
    <location>
        <begin position="881"/>
        <end position="1141"/>
    </location>
</feature>
<evidence type="ECO:0000256" key="3">
    <source>
        <dbReference type="ARBA" id="ARBA00022692"/>
    </source>
</evidence>
<dbReference type="PANTHER" id="PTHR46106">
    <property type="entry name" value="IA-2 PROTEIN TYROSINE PHOSPHATASE, ISOFORM C"/>
    <property type="match status" value="1"/>
</dbReference>
<evidence type="ECO:0000256" key="13">
    <source>
        <dbReference type="SAM" id="MobiDB-lite"/>
    </source>
</evidence>
<evidence type="ECO:0000256" key="9">
    <source>
        <dbReference type="ARBA" id="ARBA00023180"/>
    </source>
</evidence>
<keyword evidence="4 15" id="KW-0732">Signal</keyword>
<dbReference type="Proteomes" id="UP001066276">
    <property type="component" value="Chromosome 3_1"/>
</dbReference>
<dbReference type="GO" id="GO:0035773">
    <property type="term" value="P:insulin secretion involved in cellular response to glucose stimulus"/>
    <property type="evidence" value="ECO:0007669"/>
    <property type="project" value="TreeGrafter"/>
</dbReference>
<gene>
    <name evidence="18" type="ORF">NDU88_000441</name>
</gene>
<evidence type="ECO:0000256" key="15">
    <source>
        <dbReference type="SAM" id="SignalP"/>
    </source>
</evidence>
<evidence type="ECO:0000313" key="19">
    <source>
        <dbReference type="Proteomes" id="UP001066276"/>
    </source>
</evidence>
<keyword evidence="8" id="KW-0675">Receptor</keyword>
<dbReference type="SMART" id="SM01305">
    <property type="entry name" value="RESP18"/>
    <property type="match status" value="1"/>
</dbReference>
<dbReference type="InterPro" id="IPR033522">
    <property type="entry name" value="IA-2/IA-2_beta"/>
</dbReference>
<evidence type="ECO:0000256" key="6">
    <source>
        <dbReference type="ARBA" id="ARBA00023018"/>
    </source>
</evidence>
<keyword evidence="5 14" id="KW-1133">Transmembrane helix</keyword>
<evidence type="ECO:0000256" key="5">
    <source>
        <dbReference type="ARBA" id="ARBA00022989"/>
    </source>
</evidence>
<feature type="region of interest" description="Disordered" evidence="13">
    <location>
        <begin position="412"/>
        <end position="463"/>
    </location>
</feature>
<keyword evidence="2" id="KW-0597">Phosphoprotein</keyword>
<dbReference type="AlphaFoldDB" id="A0AAV7U6B1"/>
<comment type="similarity">
    <text evidence="11">Belongs to the protein-tyrosine phosphatase family. Receptor class 8 subfamily.</text>
</comment>
<evidence type="ECO:0000256" key="10">
    <source>
        <dbReference type="ARBA" id="ARBA00023329"/>
    </source>
</evidence>
<evidence type="ECO:0000256" key="4">
    <source>
        <dbReference type="ARBA" id="ARBA00022729"/>
    </source>
</evidence>
<feature type="chain" id="PRO_5043485113" description="Receptor-type tyrosine-protein phosphatase-like N" evidence="15">
    <location>
        <begin position="20"/>
        <end position="1151"/>
    </location>
</feature>
<dbReference type="FunFam" id="3.90.190.10:FF:000017">
    <property type="entry name" value="receptor-type tyrosine-protein phosphatase-like N isoform X2"/>
    <property type="match status" value="1"/>
</dbReference>
<evidence type="ECO:0000256" key="14">
    <source>
        <dbReference type="SAM" id="Phobius"/>
    </source>
</evidence>
<dbReference type="GO" id="GO:0045202">
    <property type="term" value="C:synapse"/>
    <property type="evidence" value="ECO:0007669"/>
    <property type="project" value="UniProtKB-SubCell"/>
</dbReference>
<evidence type="ECO:0000259" key="17">
    <source>
        <dbReference type="PROSITE" id="PS50056"/>
    </source>
</evidence>
<evidence type="ECO:0000313" key="18">
    <source>
        <dbReference type="EMBL" id="KAJ1183624.1"/>
    </source>
</evidence>
<keyword evidence="19" id="KW-1185">Reference proteome</keyword>
<dbReference type="EMBL" id="JANPWB010000005">
    <property type="protein sequence ID" value="KAJ1183624.1"/>
    <property type="molecule type" value="Genomic_DNA"/>
</dbReference>
<dbReference type="GO" id="GO:0004725">
    <property type="term" value="F:protein tyrosine phosphatase activity"/>
    <property type="evidence" value="ECO:0007669"/>
    <property type="project" value="InterPro"/>
</dbReference>
<evidence type="ECO:0000256" key="7">
    <source>
        <dbReference type="ARBA" id="ARBA00023136"/>
    </source>
</evidence>
<dbReference type="CDD" id="cd14609">
    <property type="entry name" value="R-PTP-N"/>
    <property type="match status" value="1"/>
</dbReference>
<dbReference type="SUPFAM" id="SSF52799">
    <property type="entry name" value="(Phosphotyrosine protein) phosphatases II"/>
    <property type="match status" value="1"/>
</dbReference>
<dbReference type="InterPro" id="IPR003595">
    <property type="entry name" value="Tyr_Pase_cat"/>
</dbReference>
<dbReference type="SMART" id="SM00404">
    <property type="entry name" value="PTPc_motif"/>
    <property type="match status" value="1"/>
</dbReference>
<proteinExistence type="inferred from homology"/>
<keyword evidence="9" id="KW-0325">Glycoprotein</keyword>
<evidence type="ECO:0000256" key="12">
    <source>
        <dbReference type="ARBA" id="ARBA00034103"/>
    </source>
</evidence>